<dbReference type="InterPro" id="IPR004473">
    <property type="entry name" value="Restrct_endonuc_typeI_HsdR"/>
</dbReference>
<dbReference type="PATRIC" id="fig|926550.5.peg.2230"/>
<reference evidence="14 15" key="1">
    <citation type="submission" date="2012-02" db="EMBL/GenBank/DDBJ databases">
        <title>Complete genome sequence of Caldilinea aerophila DSM 14535 (= NBRC 102666).</title>
        <authorList>
            <person name="Oguchi A."/>
            <person name="Hosoyama A."/>
            <person name="Sekine M."/>
            <person name="Fukai R."/>
            <person name="Kato Y."/>
            <person name="Nakamura S."/>
            <person name="Hanada S."/>
            <person name="Yamazaki S."/>
            <person name="Fujita N."/>
        </authorList>
    </citation>
    <scope>NUCLEOTIDE SEQUENCE [LARGE SCALE GENOMIC DNA]</scope>
    <source>
        <strain evidence="15">DSM 14535 / JCM 11387 / NBRC 104270 / STL-6-O1</strain>
    </source>
</reference>
<evidence type="ECO:0000256" key="1">
    <source>
        <dbReference type="ARBA" id="ARBA00000851"/>
    </source>
</evidence>
<evidence type="ECO:0000256" key="12">
    <source>
        <dbReference type="SAM" id="Coils"/>
    </source>
</evidence>
<comment type="similarity">
    <text evidence="2 11">Belongs to the HsdR family.</text>
</comment>
<dbReference type="PANTHER" id="PTHR30195:SF15">
    <property type="entry name" value="TYPE I RESTRICTION ENZYME HINDI ENDONUCLEASE SUBUNIT"/>
    <property type="match status" value="1"/>
</dbReference>
<dbReference type="GO" id="GO:0003677">
    <property type="term" value="F:DNA binding"/>
    <property type="evidence" value="ECO:0007669"/>
    <property type="project" value="UniProtKB-KW"/>
</dbReference>
<keyword evidence="8 11" id="KW-0378">Hydrolase</keyword>
<dbReference type="Gene3D" id="3.90.1570.50">
    <property type="match status" value="1"/>
</dbReference>
<comment type="subunit">
    <text evidence="3 11">The type I restriction/modification system is composed of three polypeptides R, M and S.</text>
</comment>
<dbReference type="GO" id="GO:0005524">
    <property type="term" value="F:ATP binding"/>
    <property type="evidence" value="ECO:0007669"/>
    <property type="project" value="UniProtKB-KW"/>
</dbReference>
<name>I0I471_CALAS</name>
<dbReference type="GO" id="GO:0009307">
    <property type="term" value="P:DNA restriction-modification system"/>
    <property type="evidence" value="ECO:0007669"/>
    <property type="project" value="UniProtKB-KW"/>
</dbReference>
<dbReference type="HOGENOM" id="CLU_005762_0_0_0"/>
<evidence type="ECO:0000256" key="6">
    <source>
        <dbReference type="ARBA" id="ARBA00022747"/>
    </source>
</evidence>
<dbReference type="InterPro" id="IPR051268">
    <property type="entry name" value="Type-I_R_enzyme_R_subunit"/>
</dbReference>
<dbReference type="PANTHER" id="PTHR30195">
    <property type="entry name" value="TYPE I SITE-SPECIFIC DEOXYRIBONUCLEASE PROTEIN SUBUNIT M AND R"/>
    <property type="match status" value="1"/>
</dbReference>
<dbReference type="InterPro" id="IPR007409">
    <property type="entry name" value="Restrct_endonuc_type1_HsdR_N"/>
</dbReference>
<gene>
    <name evidence="14" type="primary">hsdR</name>
    <name evidence="14" type="ordered locus">CLDAP_20190</name>
</gene>
<evidence type="ECO:0000256" key="4">
    <source>
        <dbReference type="ARBA" id="ARBA00022722"/>
    </source>
</evidence>
<evidence type="ECO:0000256" key="10">
    <source>
        <dbReference type="ARBA" id="ARBA00023125"/>
    </source>
</evidence>
<dbReference type="PROSITE" id="PS51192">
    <property type="entry name" value="HELICASE_ATP_BIND_1"/>
    <property type="match status" value="1"/>
</dbReference>
<dbReference type="InterPro" id="IPR027417">
    <property type="entry name" value="P-loop_NTPase"/>
</dbReference>
<evidence type="ECO:0000256" key="2">
    <source>
        <dbReference type="ARBA" id="ARBA00008598"/>
    </source>
</evidence>
<keyword evidence="15" id="KW-1185">Reference proteome</keyword>
<dbReference type="GO" id="GO:0009035">
    <property type="term" value="F:type I site-specific deoxyribonuclease activity"/>
    <property type="evidence" value="ECO:0007669"/>
    <property type="project" value="UniProtKB-EC"/>
</dbReference>
<keyword evidence="9 11" id="KW-0067">ATP-binding</keyword>
<dbReference type="CDD" id="cd18030">
    <property type="entry name" value="DEXHc_RE_I_HsdR"/>
    <property type="match status" value="1"/>
</dbReference>
<dbReference type="Pfam" id="PF18766">
    <property type="entry name" value="SWI2_SNF2"/>
    <property type="match status" value="1"/>
</dbReference>
<dbReference type="eggNOG" id="COG0610">
    <property type="taxonomic scope" value="Bacteria"/>
</dbReference>
<evidence type="ECO:0000256" key="11">
    <source>
        <dbReference type="RuleBase" id="RU364115"/>
    </source>
</evidence>
<dbReference type="RefSeq" id="WP_014433294.1">
    <property type="nucleotide sequence ID" value="NC_017079.1"/>
</dbReference>
<evidence type="ECO:0000256" key="9">
    <source>
        <dbReference type="ARBA" id="ARBA00022840"/>
    </source>
</evidence>
<dbReference type="Pfam" id="PF04313">
    <property type="entry name" value="HSDR_N"/>
    <property type="match status" value="1"/>
</dbReference>
<dbReference type="InterPro" id="IPR014001">
    <property type="entry name" value="Helicase_ATP-bd"/>
</dbReference>
<evidence type="ECO:0000256" key="5">
    <source>
        <dbReference type="ARBA" id="ARBA00022741"/>
    </source>
</evidence>
<keyword evidence="10 11" id="KW-0238">DNA-binding</keyword>
<comment type="function">
    <text evidence="11">Subunit R is required for both nuclease and ATPase activities, but not for modification.</text>
</comment>
<evidence type="ECO:0000313" key="14">
    <source>
        <dbReference type="EMBL" id="BAM00059.1"/>
    </source>
</evidence>
<dbReference type="SMART" id="SM00487">
    <property type="entry name" value="DEXDc"/>
    <property type="match status" value="1"/>
</dbReference>
<evidence type="ECO:0000313" key="15">
    <source>
        <dbReference type="Proteomes" id="UP000007880"/>
    </source>
</evidence>
<evidence type="ECO:0000256" key="7">
    <source>
        <dbReference type="ARBA" id="ARBA00022759"/>
    </source>
</evidence>
<keyword evidence="12" id="KW-0175">Coiled coil</keyword>
<accession>I0I471</accession>
<protein>
    <recommendedName>
        <fullName evidence="11">Type I restriction enzyme endonuclease subunit</fullName>
        <shortName evidence="11">R protein</shortName>
        <ecNumber evidence="11">3.1.21.3</ecNumber>
    </recommendedName>
</protein>
<feature type="coiled-coil region" evidence="12">
    <location>
        <begin position="882"/>
        <end position="912"/>
    </location>
</feature>
<comment type="catalytic activity">
    <reaction evidence="1 11">
        <text>Endonucleolytic cleavage of DNA to give random double-stranded fragments with terminal 5'-phosphates, ATP is simultaneously hydrolyzed.</text>
        <dbReference type="EC" id="3.1.21.3"/>
    </reaction>
</comment>
<dbReference type="CDD" id="cd22332">
    <property type="entry name" value="HsdR_N"/>
    <property type="match status" value="1"/>
</dbReference>
<dbReference type="InterPro" id="IPR040980">
    <property type="entry name" value="SWI2_SNF2"/>
</dbReference>
<dbReference type="STRING" id="926550.CLDAP_20190"/>
<dbReference type="Proteomes" id="UP000007880">
    <property type="component" value="Chromosome"/>
</dbReference>
<dbReference type="CDD" id="cd18800">
    <property type="entry name" value="SF2_C_EcoR124I-like"/>
    <property type="match status" value="1"/>
</dbReference>
<feature type="domain" description="Helicase ATP-binding" evidence="13">
    <location>
        <begin position="285"/>
        <end position="445"/>
    </location>
</feature>
<sequence>MTLSSERHVVQKSLIRYAEEAGWTYLPPEGAKNFSPLLRHGPDQPFLQDVLIAQLQRLNPGVVTSAEQAAEVIARLMRLRPDIEGNREAWEYLKGLKTVFVQAERRERNLRLLDPEQVEVNTFHVTDEFRFHSGPNKIRADVVFLVNGIPVILVETKAATRLEGIAEAFDQVRRYHLEAPDLLVQTQLFALTHLVQFFYGATWSLSRKALFNWRDDIGAKYISPQPDFETLVKSFIAPRRVLRVLTDYILFSRKDGELSKIVLRPHQMRAVERCLVRAREAVRAQRAAPQRRRGLVWHTQGSGKTYTMLTLSRLLLETPAFQNPTVLLIVDRNELQSQLFQNLEAIGFGKVHLALSKRHLRDLLKSDTRGLILSMIHKFDDMPANLNPRANIFVLVDEAHRTTGGGLGNYLMGALPNATFLGFTGTPIDRTAHGRGTFKTFGADDPQGYLDKYSIRESIEDGTTVPLHYQLAPNDLIADREAMEKDFWAAAELEGVADVEELNRVLDRAVTLTNMLKNRERVDQIARFVAGHFQNYVAPMGYKAFLVAVDREACCFYKEALDRYLPPEASAVVISAGHNDPPHLKRYHLSDDEEARIRKAFRKPDENPQILIVTEKLLTGYDAPILYCMYLDKPMRDHVLLQAIARVNRPYESEDGQRKTTGLIVDFVGVFENLERALAFDSKDVSGVVEGLEVLQARFTELMEQGRREYGMITTEKTESTEKNSVFSVPSVVNDKTAEAVLEHFRDRERREAFYTFFRELQEIYEILSPDPFLRPFLKDYERLVEMYRLVRSAYEPHVPVDKSFLRKTAEIVQQHTVTSAIKEPQATYEIGPAALLALLHEDRPDTVKVFNLLKALNRIVAEQGKTAPHLIPIGERAEEIRRRFEERLISAQEALQDLDEIVRQLQAAQEECRSSPLSPQAFAVEWWLRTQGVEAEKAAQTAASLEEAFALFPNWLISVADERELRTRLYKALVAVTTNVEEVIPWANRILDLLRRAAE</sequence>
<dbReference type="AlphaFoldDB" id="I0I471"/>
<proteinExistence type="inferred from homology"/>
<keyword evidence="6 11" id="KW-0680">Restriction system</keyword>
<organism evidence="14 15">
    <name type="scientific">Caldilinea aerophila (strain DSM 14535 / JCM 11387 / NBRC 104270 / STL-6-O1)</name>
    <dbReference type="NCBI Taxonomy" id="926550"/>
    <lineage>
        <taxon>Bacteria</taxon>
        <taxon>Bacillati</taxon>
        <taxon>Chloroflexota</taxon>
        <taxon>Caldilineae</taxon>
        <taxon>Caldilineales</taxon>
        <taxon>Caldilineaceae</taxon>
        <taxon>Caldilinea</taxon>
    </lineage>
</organism>
<dbReference type="Gene3D" id="3.40.50.300">
    <property type="entry name" value="P-loop containing nucleotide triphosphate hydrolases"/>
    <property type="match status" value="2"/>
</dbReference>
<dbReference type="EMBL" id="AP012337">
    <property type="protein sequence ID" value="BAM00059.1"/>
    <property type="molecule type" value="Genomic_DNA"/>
</dbReference>
<keyword evidence="4" id="KW-0540">Nuclease</keyword>
<dbReference type="KEGG" id="cap:CLDAP_20190"/>
<dbReference type="OrthoDB" id="9758243at2"/>
<dbReference type="REBASE" id="45929">
    <property type="entry name" value="Cae14535ORF20260P"/>
</dbReference>
<dbReference type="NCBIfam" id="TIGR00348">
    <property type="entry name" value="hsdR"/>
    <property type="match status" value="1"/>
</dbReference>
<keyword evidence="5 11" id="KW-0547">Nucleotide-binding</keyword>
<dbReference type="EC" id="3.1.21.3" evidence="11"/>
<evidence type="ECO:0000259" key="13">
    <source>
        <dbReference type="PROSITE" id="PS51192"/>
    </source>
</evidence>
<dbReference type="SUPFAM" id="SSF52540">
    <property type="entry name" value="P-loop containing nucleoside triphosphate hydrolases"/>
    <property type="match status" value="2"/>
</dbReference>
<dbReference type="InterPro" id="IPR055180">
    <property type="entry name" value="HsdR_RecA-like_helicase_dom_2"/>
</dbReference>
<evidence type="ECO:0000256" key="8">
    <source>
        <dbReference type="ARBA" id="ARBA00022801"/>
    </source>
</evidence>
<dbReference type="Pfam" id="PF22679">
    <property type="entry name" value="T1R_D3-like"/>
    <property type="match status" value="1"/>
</dbReference>
<evidence type="ECO:0000256" key="3">
    <source>
        <dbReference type="ARBA" id="ARBA00011296"/>
    </source>
</evidence>
<keyword evidence="7" id="KW-0255">Endonuclease</keyword>